<evidence type="ECO:0000313" key="3">
    <source>
        <dbReference type="Proteomes" id="UP001163046"/>
    </source>
</evidence>
<name>A0A9X0CFV0_9CNID</name>
<accession>A0A9X0CFV0</accession>
<dbReference type="AlphaFoldDB" id="A0A9X0CFV0"/>
<protein>
    <submittedName>
        <fullName evidence="2">Uncharacterized protein</fullName>
    </submittedName>
</protein>
<dbReference type="OrthoDB" id="10602852at2759"/>
<gene>
    <name evidence="2" type="ORF">OS493_023310</name>
</gene>
<proteinExistence type="predicted"/>
<dbReference type="EMBL" id="MU827794">
    <property type="protein sequence ID" value="KAJ7329018.1"/>
    <property type="molecule type" value="Genomic_DNA"/>
</dbReference>
<feature type="region of interest" description="Disordered" evidence="1">
    <location>
        <begin position="62"/>
        <end position="123"/>
    </location>
</feature>
<evidence type="ECO:0000313" key="2">
    <source>
        <dbReference type="EMBL" id="KAJ7329018.1"/>
    </source>
</evidence>
<keyword evidence="3" id="KW-1185">Reference proteome</keyword>
<dbReference type="Proteomes" id="UP001163046">
    <property type="component" value="Unassembled WGS sequence"/>
</dbReference>
<organism evidence="2 3">
    <name type="scientific">Desmophyllum pertusum</name>
    <dbReference type="NCBI Taxonomy" id="174260"/>
    <lineage>
        <taxon>Eukaryota</taxon>
        <taxon>Metazoa</taxon>
        <taxon>Cnidaria</taxon>
        <taxon>Anthozoa</taxon>
        <taxon>Hexacorallia</taxon>
        <taxon>Scleractinia</taxon>
        <taxon>Caryophylliina</taxon>
        <taxon>Caryophylliidae</taxon>
        <taxon>Desmophyllum</taxon>
    </lineage>
</organism>
<evidence type="ECO:0000256" key="1">
    <source>
        <dbReference type="SAM" id="MobiDB-lite"/>
    </source>
</evidence>
<sequence>MSLRSTLKVAKYGLFYFEMAKSTSIVQTKNIKKVITRDNMSNGSRFLLQYGKEVLEATIIGVAGSDESNKESQPPPTPAPKRERTKRRSGPQKAEEKGRGVSDHKAFRPIQKDFTGLEHTTVL</sequence>
<comment type="caution">
    <text evidence="2">The sequence shown here is derived from an EMBL/GenBank/DDBJ whole genome shotgun (WGS) entry which is preliminary data.</text>
</comment>
<reference evidence="2" key="1">
    <citation type="submission" date="2023-01" db="EMBL/GenBank/DDBJ databases">
        <title>Genome assembly of the deep-sea coral Lophelia pertusa.</title>
        <authorList>
            <person name="Herrera S."/>
            <person name="Cordes E."/>
        </authorList>
    </citation>
    <scope>NUCLEOTIDE SEQUENCE</scope>
    <source>
        <strain evidence="2">USNM1676648</strain>
        <tissue evidence="2">Polyp</tissue>
    </source>
</reference>
<feature type="compositionally biased region" description="Basic and acidic residues" evidence="1">
    <location>
        <begin position="93"/>
        <end position="106"/>
    </location>
</feature>